<sequence>MKYRGLAGGLLALLLLLTVHAVPAHALDFAMVPLPELADQADTIVVGVPEEKEHRKQGKDRYEVAIQQVIKGSMDVGDEIGVYLLPFGDEGLMELDESYVLILDKREGEYHVAGVHQGFIRLEEDGSFYSRYYAANDVKDWLESVGAIDESIRPERPNAVTDVGRDFDGDSGWEPDRHGHMRVIHGHDHRGVSGDRDDVNEGRYLDKQMMRFIITAVSMGAGLLLVAGIVGFAGSRRQD</sequence>
<feature type="signal peptide" evidence="2">
    <location>
        <begin position="1"/>
        <end position="26"/>
    </location>
</feature>
<dbReference type="EMBL" id="AEDD01000007">
    <property type="protein sequence ID" value="EFM10450.1"/>
    <property type="molecule type" value="Genomic_DNA"/>
</dbReference>
<accession>E0IAP6</accession>
<keyword evidence="2" id="KW-0732">Signal</keyword>
<evidence type="ECO:0000313" key="4">
    <source>
        <dbReference type="Proteomes" id="UP000005387"/>
    </source>
</evidence>
<proteinExistence type="predicted"/>
<feature type="transmembrane region" description="Helical" evidence="1">
    <location>
        <begin position="212"/>
        <end position="233"/>
    </location>
</feature>
<evidence type="ECO:0000313" key="3">
    <source>
        <dbReference type="EMBL" id="EFM10450.1"/>
    </source>
</evidence>
<evidence type="ECO:0000256" key="2">
    <source>
        <dbReference type="SAM" id="SignalP"/>
    </source>
</evidence>
<protein>
    <submittedName>
        <fullName evidence="3">Uncharacterized protein</fullName>
    </submittedName>
</protein>
<gene>
    <name evidence="3" type="ORF">PaecuDRAFT_2886</name>
</gene>
<reference evidence="3 4" key="1">
    <citation type="submission" date="2010-07" db="EMBL/GenBank/DDBJ databases">
        <title>The draft genome of Paenibacillus curdlanolyticus YK9.</title>
        <authorList>
            <consortium name="US DOE Joint Genome Institute (JGI-PGF)"/>
            <person name="Lucas S."/>
            <person name="Copeland A."/>
            <person name="Lapidus A."/>
            <person name="Cheng J.-F."/>
            <person name="Bruce D."/>
            <person name="Goodwin L."/>
            <person name="Pitluck S."/>
            <person name="Land M.L."/>
            <person name="Hauser L."/>
            <person name="Chang Y.-J."/>
            <person name="Jeffries C."/>
            <person name="Anderson I.J."/>
            <person name="Johnson E."/>
            <person name="Loganathan U."/>
            <person name="Mulhopadhyay B."/>
            <person name="Kyrpides N."/>
            <person name="Woyke T.J."/>
        </authorList>
    </citation>
    <scope>NUCLEOTIDE SEQUENCE [LARGE SCALE GENOMIC DNA]</scope>
    <source>
        <strain evidence="3 4">YK9</strain>
    </source>
</reference>
<keyword evidence="1" id="KW-0472">Membrane</keyword>
<dbReference type="RefSeq" id="WP_006038876.1">
    <property type="nucleotide sequence ID" value="NZ_AEDD01000007.1"/>
</dbReference>
<keyword evidence="1" id="KW-1133">Transmembrane helix</keyword>
<dbReference type="OrthoDB" id="2680248at2"/>
<keyword evidence="1" id="KW-0812">Transmembrane</keyword>
<name>E0IAP6_9BACL</name>
<dbReference type="Proteomes" id="UP000005387">
    <property type="component" value="Unassembled WGS sequence"/>
</dbReference>
<dbReference type="STRING" id="717606.PaecuDRAFT_2886"/>
<evidence type="ECO:0000256" key="1">
    <source>
        <dbReference type="SAM" id="Phobius"/>
    </source>
</evidence>
<dbReference type="AlphaFoldDB" id="E0IAP6"/>
<keyword evidence="4" id="KW-1185">Reference proteome</keyword>
<dbReference type="eggNOG" id="ENOG502ZEDA">
    <property type="taxonomic scope" value="Bacteria"/>
</dbReference>
<feature type="chain" id="PRO_5003136362" evidence="2">
    <location>
        <begin position="27"/>
        <end position="239"/>
    </location>
</feature>
<organism evidence="3 4">
    <name type="scientific">Paenibacillus curdlanolyticus YK9</name>
    <dbReference type="NCBI Taxonomy" id="717606"/>
    <lineage>
        <taxon>Bacteria</taxon>
        <taxon>Bacillati</taxon>
        <taxon>Bacillota</taxon>
        <taxon>Bacilli</taxon>
        <taxon>Bacillales</taxon>
        <taxon>Paenibacillaceae</taxon>
        <taxon>Paenibacillus</taxon>
    </lineage>
</organism>